<comment type="caution">
    <text evidence="5">The sequence shown here is derived from an EMBL/GenBank/DDBJ whole genome shotgun (WGS) entry which is preliminary data.</text>
</comment>
<protein>
    <recommendedName>
        <fullName evidence="4">RING-type domain-containing protein</fullName>
    </recommendedName>
</protein>
<reference evidence="5 6" key="2">
    <citation type="journal article" date="2022" name="Mol. Biol. Evol.">
        <title>Comparative Genomics Reveals Insights into the Divergent Evolution of Astigmatic Mites and Household Pest Adaptations.</title>
        <authorList>
            <person name="Xiong Q."/>
            <person name="Wan A.T."/>
            <person name="Liu X."/>
            <person name="Fung C.S."/>
            <person name="Xiao X."/>
            <person name="Malainual N."/>
            <person name="Hou J."/>
            <person name="Wang L."/>
            <person name="Wang M."/>
            <person name="Yang K.Y."/>
            <person name="Cui Y."/>
            <person name="Leung E.L."/>
            <person name="Nong W."/>
            <person name="Shin S.K."/>
            <person name="Au S.W."/>
            <person name="Jeong K.Y."/>
            <person name="Chew F.T."/>
            <person name="Hui J.H."/>
            <person name="Leung T.F."/>
            <person name="Tungtrongchitr A."/>
            <person name="Zhong N."/>
            <person name="Liu Z."/>
            <person name="Tsui S.K."/>
        </authorList>
    </citation>
    <scope>NUCLEOTIDE SEQUENCE [LARGE SCALE GENOMIC DNA]</scope>
    <source>
        <strain evidence="5">Derp</strain>
    </source>
</reference>
<keyword evidence="6" id="KW-1185">Reference proteome</keyword>
<keyword evidence="1 3" id="KW-0479">Metal-binding</keyword>
<keyword evidence="2" id="KW-0862">Zinc</keyword>
<evidence type="ECO:0000256" key="1">
    <source>
        <dbReference type="ARBA" id="ARBA00022771"/>
    </source>
</evidence>
<dbReference type="EMBL" id="NJHN03000083">
    <property type="protein sequence ID" value="KAH9417012.1"/>
    <property type="molecule type" value="Genomic_DNA"/>
</dbReference>
<evidence type="ECO:0000313" key="6">
    <source>
        <dbReference type="Proteomes" id="UP000887458"/>
    </source>
</evidence>
<feature type="domain" description="RING-type" evidence="4">
    <location>
        <begin position="8"/>
        <end position="49"/>
    </location>
</feature>
<name>A0ABQ8J3D5_DERPT</name>
<gene>
    <name evidence="5" type="ORF">DERP_011741</name>
</gene>
<dbReference type="InterPro" id="IPR001841">
    <property type="entry name" value="Znf_RING"/>
</dbReference>
<keyword evidence="1 3" id="KW-0863">Zinc-finger</keyword>
<accession>A0ABQ8J3D5</accession>
<proteinExistence type="predicted"/>
<evidence type="ECO:0000256" key="3">
    <source>
        <dbReference type="PROSITE-ProRule" id="PRU00175"/>
    </source>
</evidence>
<organism evidence="5 6">
    <name type="scientific">Dermatophagoides pteronyssinus</name>
    <name type="common">European house dust mite</name>
    <dbReference type="NCBI Taxonomy" id="6956"/>
    <lineage>
        <taxon>Eukaryota</taxon>
        <taxon>Metazoa</taxon>
        <taxon>Ecdysozoa</taxon>
        <taxon>Arthropoda</taxon>
        <taxon>Chelicerata</taxon>
        <taxon>Arachnida</taxon>
        <taxon>Acari</taxon>
        <taxon>Acariformes</taxon>
        <taxon>Sarcoptiformes</taxon>
        <taxon>Astigmata</taxon>
        <taxon>Psoroptidia</taxon>
        <taxon>Analgoidea</taxon>
        <taxon>Pyroglyphidae</taxon>
        <taxon>Dermatophagoidinae</taxon>
        <taxon>Dermatophagoides</taxon>
    </lineage>
</organism>
<evidence type="ECO:0000313" key="5">
    <source>
        <dbReference type="EMBL" id="KAH9417012.1"/>
    </source>
</evidence>
<reference evidence="5 6" key="1">
    <citation type="journal article" date="2018" name="J. Allergy Clin. Immunol.">
        <title>High-quality assembly of Dermatophagoides pteronyssinus genome and transcriptome reveals a wide range of novel allergens.</title>
        <authorList>
            <person name="Liu X.Y."/>
            <person name="Yang K.Y."/>
            <person name="Wang M.Q."/>
            <person name="Kwok J.S."/>
            <person name="Zeng X."/>
            <person name="Yang Z."/>
            <person name="Xiao X.J."/>
            <person name="Lau C.P."/>
            <person name="Li Y."/>
            <person name="Huang Z.M."/>
            <person name="Ba J.G."/>
            <person name="Yim A.K."/>
            <person name="Ouyang C.Y."/>
            <person name="Ngai S.M."/>
            <person name="Chan T.F."/>
            <person name="Leung E.L."/>
            <person name="Liu L."/>
            <person name="Liu Z.G."/>
            <person name="Tsui S.K."/>
        </authorList>
    </citation>
    <scope>NUCLEOTIDE SEQUENCE [LARGE SCALE GENOMIC DNA]</scope>
    <source>
        <strain evidence="5">Derp</strain>
    </source>
</reference>
<evidence type="ECO:0000259" key="4">
    <source>
        <dbReference type="PROSITE" id="PS50089"/>
    </source>
</evidence>
<sequence>MDFFLIFCDICYKSVPETKNQLTYFLTSCKNILCNNCHLSSEFLCPKCRQEHCRRIRMSNELKESIRIYFTIDSKHSIDIQQKIYPFQIQRFKRFEHFLLEKFKYHYSHSNESAIQLRKIENEKTNKISKKSSNQNKKQHPIDLFEFVTPKIPSNNNNIQYGTSIRKSRYDYGNKISNSTPLPGHEHCIDENIFFDRKPPSSIFSAITAHSRYRLRKN</sequence>
<dbReference type="PROSITE" id="PS50089">
    <property type="entry name" value="ZF_RING_2"/>
    <property type="match status" value="1"/>
</dbReference>
<dbReference type="Proteomes" id="UP000887458">
    <property type="component" value="Unassembled WGS sequence"/>
</dbReference>
<evidence type="ECO:0000256" key="2">
    <source>
        <dbReference type="ARBA" id="ARBA00022833"/>
    </source>
</evidence>